<organism evidence="2 3">
    <name type="scientific">Aspergillus kawachii</name>
    <name type="common">White koji mold</name>
    <name type="synonym">Aspergillus awamori var. kawachi</name>
    <dbReference type="NCBI Taxonomy" id="1069201"/>
    <lineage>
        <taxon>Eukaryota</taxon>
        <taxon>Fungi</taxon>
        <taxon>Dikarya</taxon>
        <taxon>Ascomycota</taxon>
        <taxon>Pezizomycotina</taxon>
        <taxon>Eurotiomycetes</taxon>
        <taxon>Eurotiomycetidae</taxon>
        <taxon>Eurotiales</taxon>
        <taxon>Aspergillaceae</taxon>
        <taxon>Aspergillus</taxon>
        <taxon>Aspergillus subgen. Circumdati</taxon>
    </lineage>
</organism>
<dbReference type="EMBL" id="BCWF01000019">
    <property type="protein sequence ID" value="GAT25392.1"/>
    <property type="molecule type" value="Genomic_DNA"/>
</dbReference>
<evidence type="ECO:0000313" key="2">
    <source>
        <dbReference type="EMBL" id="GAT25392.1"/>
    </source>
</evidence>
<feature type="region of interest" description="Disordered" evidence="1">
    <location>
        <begin position="1"/>
        <end position="32"/>
    </location>
</feature>
<gene>
    <name evidence="2" type="ORF">RIB2604_01903470</name>
</gene>
<sequence length="628" mass="68424">MEPPSGRTDVPGSMQSNDHQSDLNPGTVGSAHRVQCPPLSQVLSELASLPPASTLAATEPLPSDKQKKLFESLQICLKAAENADVSDALKETPDILQKLWKCRSPYLVPAAEAMANGSRAPLWRVSYGKTGVFDFFLQLIASKETIDNRVILHALRLVGNSCADTRPAQTQLAADKIVYILLKLVKDGAFKDKDALLDYVFELIELQGIASSPDGTISLLVELALDEDVASTPARFSGLVSGLATYLNNTRFQEICISSYIVPDILGVLSRSLTFKTESSAEDTQALAQSRLKINQILAEISGSTSFAQYYPLDSPLAQSLKTWLKSTDDQLQICSCVILGNLARSDATCERMVQDLKIHEELISILKSDVRGAVLHSALGFLKNLAIAGNNRLVLGEAGIIPAVSRLWQYESVPQVQFAATSIARQVIVAAVDNISRLLEGLPRDGTDSNDERTYLSLLLALFQKTDSTPIKTEIGRTVASICRTLVPQSREGDPTAVALLDRFFDLHEDIALPVGAMIAQSQWPVVRSEGWFAMALMASNKAGAMAVSRSLQRMEILPLLEKTLGAEASEPTEEIEQVQMKKDRDNISVLVQELLKSDVSLFSEPKISAMIGIDVPLLARHTCRNR</sequence>
<reference evidence="2 3" key="1">
    <citation type="journal article" date="2016" name="DNA Res.">
        <title>Genome sequence of Aspergillus luchuensis NBRC 4314.</title>
        <authorList>
            <person name="Yamada O."/>
            <person name="Machida M."/>
            <person name="Hosoyama A."/>
            <person name="Goto M."/>
            <person name="Takahashi T."/>
            <person name="Futagami T."/>
            <person name="Yamagata Y."/>
            <person name="Takeuchi M."/>
            <person name="Kobayashi T."/>
            <person name="Koike H."/>
            <person name="Abe K."/>
            <person name="Asai K."/>
            <person name="Arita M."/>
            <person name="Fujita N."/>
            <person name="Fukuda K."/>
            <person name="Higa K."/>
            <person name="Horikawa H."/>
            <person name="Ishikawa T."/>
            <person name="Jinno K."/>
            <person name="Kato Y."/>
            <person name="Kirimura K."/>
            <person name="Mizutani O."/>
            <person name="Nakasone K."/>
            <person name="Sano M."/>
            <person name="Shiraishi Y."/>
            <person name="Tsukahara M."/>
            <person name="Gomi K."/>
        </authorList>
    </citation>
    <scope>NUCLEOTIDE SEQUENCE [LARGE SCALE GENOMIC DNA]</scope>
    <source>
        <strain evidence="2 3">RIB 2604</strain>
    </source>
</reference>
<dbReference type="VEuPathDB" id="FungiDB:ASPFODRAFT_139114"/>
<dbReference type="InterPro" id="IPR016024">
    <property type="entry name" value="ARM-type_fold"/>
</dbReference>
<name>A0A146FIV5_ASPKA</name>
<protein>
    <submittedName>
        <fullName evidence="2">Ubiquinone biosynthesis protein</fullName>
    </submittedName>
</protein>
<dbReference type="PANTHER" id="PTHR10957">
    <property type="entry name" value="RAP1 GTPASE-GDP DISSOCIATION STIMULATOR 1"/>
    <property type="match status" value="1"/>
</dbReference>
<reference evidence="3" key="2">
    <citation type="submission" date="2016-02" db="EMBL/GenBank/DDBJ databases">
        <title>Genome sequencing of Aspergillus luchuensis NBRC 4314.</title>
        <authorList>
            <person name="Yamada O."/>
        </authorList>
    </citation>
    <scope>NUCLEOTIDE SEQUENCE [LARGE SCALE GENOMIC DNA]</scope>
    <source>
        <strain evidence="3">RIB 2604</strain>
    </source>
</reference>
<dbReference type="SUPFAM" id="SSF48371">
    <property type="entry name" value="ARM repeat"/>
    <property type="match status" value="1"/>
</dbReference>
<comment type="caution">
    <text evidence="2">The sequence shown here is derived from an EMBL/GenBank/DDBJ whole genome shotgun (WGS) entry which is preliminary data.</text>
</comment>
<proteinExistence type="predicted"/>
<evidence type="ECO:0000313" key="3">
    <source>
        <dbReference type="Proteomes" id="UP000075230"/>
    </source>
</evidence>
<evidence type="ECO:0000256" key="1">
    <source>
        <dbReference type="SAM" id="MobiDB-lite"/>
    </source>
</evidence>
<dbReference type="InterPro" id="IPR011989">
    <property type="entry name" value="ARM-like"/>
</dbReference>
<accession>A0A146FIV5</accession>
<dbReference type="InterPro" id="IPR040144">
    <property type="entry name" value="RAP1GDS1"/>
</dbReference>
<dbReference type="GO" id="GO:0005085">
    <property type="term" value="F:guanyl-nucleotide exchange factor activity"/>
    <property type="evidence" value="ECO:0007669"/>
    <property type="project" value="InterPro"/>
</dbReference>
<dbReference type="Proteomes" id="UP000075230">
    <property type="component" value="Unassembled WGS sequence"/>
</dbReference>
<keyword evidence="2" id="KW-0830">Ubiquinone</keyword>
<dbReference type="Gene3D" id="1.25.10.10">
    <property type="entry name" value="Leucine-rich Repeat Variant"/>
    <property type="match status" value="1"/>
</dbReference>
<feature type="compositionally biased region" description="Polar residues" evidence="1">
    <location>
        <begin position="13"/>
        <end position="24"/>
    </location>
</feature>
<dbReference type="AlphaFoldDB" id="A0A146FIV5"/>